<evidence type="ECO:0000313" key="2">
    <source>
        <dbReference type="Proteomes" id="UP000265520"/>
    </source>
</evidence>
<evidence type="ECO:0000313" key="1">
    <source>
        <dbReference type="EMBL" id="MCI79741.1"/>
    </source>
</evidence>
<sequence>TLSLFSPPDASYPSLVDLDNGNPFRVAGPATDRPAAAIRLADSPSAGGTQNGWIS</sequence>
<proteinExistence type="predicted"/>
<keyword evidence="2" id="KW-1185">Reference proteome</keyword>
<feature type="non-terminal residue" evidence="1">
    <location>
        <position position="55"/>
    </location>
</feature>
<dbReference type="EMBL" id="LXQA010980294">
    <property type="protein sequence ID" value="MCI79741.1"/>
    <property type="molecule type" value="Genomic_DNA"/>
</dbReference>
<reference evidence="1 2" key="1">
    <citation type="journal article" date="2018" name="Front. Plant Sci.">
        <title>Red Clover (Trifolium pratense) and Zigzag Clover (T. medium) - A Picture of Genomic Similarities and Differences.</title>
        <authorList>
            <person name="Dluhosova J."/>
            <person name="Istvanek J."/>
            <person name="Nedelnik J."/>
            <person name="Repkova J."/>
        </authorList>
    </citation>
    <scope>NUCLEOTIDE SEQUENCE [LARGE SCALE GENOMIC DNA]</scope>
    <source>
        <strain evidence="2">cv. 10/8</strain>
        <tissue evidence="1">Leaf</tissue>
    </source>
</reference>
<dbReference type="AlphaFoldDB" id="A0A392UXX1"/>
<comment type="caution">
    <text evidence="1">The sequence shown here is derived from an EMBL/GenBank/DDBJ whole genome shotgun (WGS) entry which is preliminary data.</text>
</comment>
<name>A0A392UXX1_9FABA</name>
<protein>
    <submittedName>
        <fullName evidence="1">Uncharacterized protein</fullName>
    </submittedName>
</protein>
<accession>A0A392UXX1</accession>
<dbReference type="Proteomes" id="UP000265520">
    <property type="component" value="Unassembled WGS sequence"/>
</dbReference>
<feature type="non-terminal residue" evidence="1">
    <location>
        <position position="1"/>
    </location>
</feature>
<organism evidence="1 2">
    <name type="scientific">Trifolium medium</name>
    <dbReference type="NCBI Taxonomy" id="97028"/>
    <lineage>
        <taxon>Eukaryota</taxon>
        <taxon>Viridiplantae</taxon>
        <taxon>Streptophyta</taxon>
        <taxon>Embryophyta</taxon>
        <taxon>Tracheophyta</taxon>
        <taxon>Spermatophyta</taxon>
        <taxon>Magnoliopsida</taxon>
        <taxon>eudicotyledons</taxon>
        <taxon>Gunneridae</taxon>
        <taxon>Pentapetalae</taxon>
        <taxon>rosids</taxon>
        <taxon>fabids</taxon>
        <taxon>Fabales</taxon>
        <taxon>Fabaceae</taxon>
        <taxon>Papilionoideae</taxon>
        <taxon>50 kb inversion clade</taxon>
        <taxon>NPAAA clade</taxon>
        <taxon>Hologalegina</taxon>
        <taxon>IRL clade</taxon>
        <taxon>Trifolieae</taxon>
        <taxon>Trifolium</taxon>
    </lineage>
</organism>